<gene>
    <name evidence="1" type="ORF">C2G38_2036340</name>
</gene>
<dbReference type="EMBL" id="QKWP01000495">
    <property type="protein sequence ID" value="RIB19107.1"/>
    <property type="molecule type" value="Genomic_DNA"/>
</dbReference>
<proteinExistence type="predicted"/>
<accession>A0A397VCP0</accession>
<name>A0A397VCP0_9GLOM</name>
<protein>
    <submittedName>
        <fullName evidence="1">Uncharacterized protein</fullName>
    </submittedName>
</protein>
<evidence type="ECO:0000313" key="2">
    <source>
        <dbReference type="Proteomes" id="UP000266673"/>
    </source>
</evidence>
<dbReference type="OrthoDB" id="539634at2759"/>
<organism evidence="1 2">
    <name type="scientific">Gigaspora rosea</name>
    <dbReference type="NCBI Taxonomy" id="44941"/>
    <lineage>
        <taxon>Eukaryota</taxon>
        <taxon>Fungi</taxon>
        <taxon>Fungi incertae sedis</taxon>
        <taxon>Mucoromycota</taxon>
        <taxon>Glomeromycotina</taxon>
        <taxon>Glomeromycetes</taxon>
        <taxon>Diversisporales</taxon>
        <taxon>Gigasporaceae</taxon>
        <taxon>Gigaspora</taxon>
    </lineage>
</organism>
<reference evidence="1 2" key="1">
    <citation type="submission" date="2018-06" db="EMBL/GenBank/DDBJ databases">
        <title>Comparative genomics reveals the genomic features of Rhizophagus irregularis, R. cerebriforme, R. diaphanum and Gigaspora rosea, and their symbiotic lifestyle signature.</title>
        <authorList>
            <person name="Morin E."/>
            <person name="San Clemente H."/>
            <person name="Chen E.C.H."/>
            <person name="De La Providencia I."/>
            <person name="Hainaut M."/>
            <person name="Kuo A."/>
            <person name="Kohler A."/>
            <person name="Murat C."/>
            <person name="Tang N."/>
            <person name="Roy S."/>
            <person name="Loubradou J."/>
            <person name="Henrissat B."/>
            <person name="Grigoriev I.V."/>
            <person name="Corradi N."/>
            <person name="Roux C."/>
            <person name="Martin F.M."/>
        </authorList>
    </citation>
    <scope>NUCLEOTIDE SEQUENCE [LARGE SCALE GENOMIC DNA]</scope>
    <source>
        <strain evidence="1 2">DAOM 194757</strain>
    </source>
</reference>
<dbReference type="AlphaFoldDB" id="A0A397VCP0"/>
<comment type="caution">
    <text evidence="1">The sequence shown here is derived from an EMBL/GenBank/DDBJ whole genome shotgun (WGS) entry which is preliminary data.</text>
</comment>
<keyword evidence="2" id="KW-1185">Reference proteome</keyword>
<evidence type="ECO:0000313" key="1">
    <source>
        <dbReference type="EMBL" id="RIB19107.1"/>
    </source>
</evidence>
<dbReference type="Proteomes" id="UP000266673">
    <property type="component" value="Unassembled WGS sequence"/>
</dbReference>
<sequence>MNFRVTKILLVKLHLLNKAGETISGIKISWFIQSSDDKVQISNSDNHLMYRYNELSEIELNAYALKNREKTSHMDICEESRADLNKVVETEPNDAFALRSRGILIAR</sequence>